<keyword evidence="4" id="KW-1185">Reference proteome</keyword>
<organism evidence="3 4">
    <name type="scientific">Herbiconiux ginsengi</name>
    <dbReference type="NCBI Taxonomy" id="381665"/>
    <lineage>
        <taxon>Bacteria</taxon>
        <taxon>Bacillati</taxon>
        <taxon>Actinomycetota</taxon>
        <taxon>Actinomycetes</taxon>
        <taxon>Micrococcales</taxon>
        <taxon>Microbacteriaceae</taxon>
        <taxon>Herbiconiux</taxon>
    </lineage>
</organism>
<evidence type="ECO:0000256" key="1">
    <source>
        <dbReference type="ARBA" id="ARBA00023239"/>
    </source>
</evidence>
<reference evidence="3 4" key="1">
    <citation type="submission" date="2016-10" db="EMBL/GenBank/DDBJ databases">
        <authorList>
            <person name="de Groot N.N."/>
        </authorList>
    </citation>
    <scope>NUCLEOTIDE SEQUENCE [LARGE SCALE GENOMIC DNA]</scope>
    <source>
        <strain evidence="3 4">CGMCC 4.3491</strain>
    </source>
</reference>
<dbReference type="GO" id="GO:0005737">
    <property type="term" value="C:cytoplasm"/>
    <property type="evidence" value="ECO:0007669"/>
    <property type="project" value="TreeGrafter"/>
</dbReference>
<keyword evidence="1" id="KW-0456">Lyase</keyword>
<dbReference type="OrthoDB" id="1407586at2"/>
<dbReference type="PANTHER" id="PTHR21240:SF28">
    <property type="entry name" value="ISO-OROTATE DECARBOXYLASE (EUROFUNG)"/>
    <property type="match status" value="1"/>
</dbReference>
<dbReference type="InterPro" id="IPR006680">
    <property type="entry name" value="Amidohydro-rel"/>
</dbReference>
<dbReference type="InterPro" id="IPR032465">
    <property type="entry name" value="ACMSD"/>
</dbReference>
<dbReference type="RefSeq" id="WP_092554877.1">
    <property type="nucleotide sequence ID" value="NZ_FNPZ01000003.1"/>
</dbReference>
<dbReference type="InterPro" id="IPR032466">
    <property type="entry name" value="Metal_Hydrolase"/>
</dbReference>
<evidence type="ECO:0000259" key="2">
    <source>
        <dbReference type="Pfam" id="PF04909"/>
    </source>
</evidence>
<dbReference type="GO" id="GO:0016831">
    <property type="term" value="F:carboxy-lyase activity"/>
    <property type="evidence" value="ECO:0007669"/>
    <property type="project" value="InterPro"/>
</dbReference>
<accession>A0A1H3RGY0</accession>
<dbReference type="EMBL" id="FNPZ01000003">
    <property type="protein sequence ID" value="SDZ24916.1"/>
    <property type="molecule type" value="Genomic_DNA"/>
</dbReference>
<dbReference type="PANTHER" id="PTHR21240">
    <property type="entry name" value="2-AMINO-3-CARBOXYLMUCONATE-6-SEMIALDEHYDE DECARBOXYLASE"/>
    <property type="match status" value="1"/>
</dbReference>
<dbReference type="GO" id="GO:0016787">
    <property type="term" value="F:hydrolase activity"/>
    <property type="evidence" value="ECO:0007669"/>
    <property type="project" value="InterPro"/>
</dbReference>
<dbReference type="Gene3D" id="3.20.20.140">
    <property type="entry name" value="Metal-dependent hydrolases"/>
    <property type="match status" value="1"/>
</dbReference>
<dbReference type="CDD" id="cd01292">
    <property type="entry name" value="metallo-dependent_hydrolases"/>
    <property type="match status" value="1"/>
</dbReference>
<feature type="domain" description="Amidohydrolase-related" evidence="2">
    <location>
        <begin position="29"/>
        <end position="234"/>
    </location>
</feature>
<dbReference type="SUPFAM" id="SSF51556">
    <property type="entry name" value="Metallo-dependent hydrolases"/>
    <property type="match status" value="1"/>
</dbReference>
<sequence>MPITDAHMHVGDFPTFGVSLDEDGLAEYLAKNDIDSAMVFHQDNAMVQRVIQDIPGAYGLYWANPKNPDVVAELRDFLDDPKFRGVKLHPLMDGFHPDDPLVWPIIELLIERDLPALIHCGHPIFSLPWSIEELIARYEEAKIILGHMGHGNVIYIDASIGVASRHPNVWLETSGMPMSIKILEAVRKVGADRVLYGSDGPWHEPKVEQLKVQLAGLEPADLAEVMNGTAQRLFLGAHA</sequence>
<protein>
    <recommendedName>
        <fullName evidence="2">Amidohydrolase-related domain-containing protein</fullName>
    </recommendedName>
</protein>
<dbReference type="AlphaFoldDB" id="A0A1H3RGY0"/>
<evidence type="ECO:0000313" key="4">
    <source>
        <dbReference type="Proteomes" id="UP000198891"/>
    </source>
</evidence>
<dbReference type="Pfam" id="PF04909">
    <property type="entry name" value="Amidohydro_2"/>
    <property type="match status" value="1"/>
</dbReference>
<dbReference type="Proteomes" id="UP000198891">
    <property type="component" value="Unassembled WGS sequence"/>
</dbReference>
<dbReference type="STRING" id="381665.SAMN05216554_2810"/>
<evidence type="ECO:0000313" key="3">
    <source>
        <dbReference type="EMBL" id="SDZ24916.1"/>
    </source>
</evidence>
<name>A0A1H3RGY0_9MICO</name>
<proteinExistence type="predicted"/>
<dbReference type="GO" id="GO:0019748">
    <property type="term" value="P:secondary metabolic process"/>
    <property type="evidence" value="ECO:0007669"/>
    <property type="project" value="TreeGrafter"/>
</dbReference>
<gene>
    <name evidence="3" type="ORF">SAMN05216554_2810</name>
</gene>